<gene>
    <name evidence="3" type="ORF">GCM10022207_00250</name>
</gene>
<dbReference type="InterPro" id="IPR012338">
    <property type="entry name" value="Beta-lactam/transpept-like"/>
</dbReference>
<feature type="domain" description="Beta-lactamase-related" evidence="2">
    <location>
        <begin position="5"/>
        <end position="327"/>
    </location>
</feature>
<dbReference type="Pfam" id="PF00144">
    <property type="entry name" value="Beta-lactamase"/>
    <property type="match status" value="1"/>
</dbReference>
<protein>
    <submittedName>
        <fullName evidence="3">Serine hydrolase domain-containing protein</fullName>
    </submittedName>
</protein>
<evidence type="ECO:0000313" key="4">
    <source>
        <dbReference type="Proteomes" id="UP001501563"/>
    </source>
</evidence>
<sequence>MSALAELLATGREQHVYSGAAWSVGGAEGPLDRGWTGTRSWGGQALDGGELWDLASVTKPIVGLAVMALVERGTLTLDDTVGAHLPGYRDGDKADLTIRQLLTHTSGIPGQVPLYRDHPTRASLLEAVRLLPLTAAPGTRVQYSSQGFIILGSIAEAATGQPLEVLVEHLVTAPLGMQHTVFRPDAARRARAVATEDCPWRGRPVVGEVHDENAVVLGGVGGHAGLFAPLQDMELLGTALAAGGRGLLRPETFALMTAAHTNGLTLRRALAWQGQDPIDSPVGTAFGPDSYGHTGFTGTSLWVDPATRRYAVLLTNRVHPTRDGDGITAVRRAFHTAAAKPASRAG</sequence>
<comment type="caution">
    <text evidence="3">The sequence shown here is derived from an EMBL/GenBank/DDBJ whole genome shotgun (WGS) entry which is preliminary data.</text>
</comment>
<keyword evidence="1 3" id="KW-0378">Hydrolase</keyword>
<dbReference type="InterPro" id="IPR001466">
    <property type="entry name" value="Beta-lactam-related"/>
</dbReference>
<dbReference type="SUPFAM" id="SSF56601">
    <property type="entry name" value="beta-lactamase/transpeptidase-like"/>
    <property type="match status" value="1"/>
</dbReference>
<dbReference type="GO" id="GO:0016787">
    <property type="term" value="F:hydrolase activity"/>
    <property type="evidence" value="ECO:0007669"/>
    <property type="project" value="UniProtKB-KW"/>
</dbReference>
<accession>A0ABP7JG43</accession>
<dbReference type="RefSeq" id="WP_345545280.1">
    <property type="nucleotide sequence ID" value="NZ_BAAAZA010000001.1"/>
</dbReference>
<dbReference type="EMBL" id="BAAAZA010000001">
    <property type="protein sequence ID" value="GAA3843821.1"/>
    <property type="molecule type" value="Genomic_DNA"/>
</dbReference>
<evidence type="ECO:0000256" key="1">
    <source>
        <dbReference type="ARBA" id="ARBA00022801"/>
    </source>
</evidence>
<organism evidence="3 4">
    <name type="scientific">Streptomyces lannensis</name>
    <dbReference type="NCBI Taxonomy" id="766498"/>
    <lineage>
        <taxon>Bacteria</taxon>
        <taxon>Bacillati</taxon>
        <taxon>Actinomycetota</taxon>
        <taxon>Actinomycetes</taxon>
        <taxon>Kitasatosporales</taxon>
        <taxon>Streptomycetaceae</taxon>
        <taxon>Streptomyces</taxon>
    </lineage>
</organism>
<name>A0ABP7JG43_9ACTN</name>
<dbReference type="PANTHER" id="PTHR43283:SF11">
    <property type="entry name" value="BETA-LACTAMASE-RELATED DOMAIN-CONTAINING PROTEIN"/>
    <property type="match status" value="1"/>
</dbReference>
<dbReference type="Gene3D" id="3.40.710.10">
    <property type="entry name" value="DD-peptidase/beta-lactamase superfamily"/>
    <property type="match status" value="1"/>
</dbReference>
<dbReference type="InterPro" id="IPR050789">
    <property type="entry name" value="Diverse_Enzym_Activities"/>
</dbReference>
<dbReference type="Proteomes" id="UP001501563">
    <property type="component" value="Unassembled WGS sequence"/>
</dbReference>
<proteinExistence type="predicted"/>
<reference evidence="4" key="1">
    <citation type="journal article" date="2019" name="Int. J. Syst. Evol. Microbiol.">
        <title>The Global Catalogue of Microorganisms (GCM) 10K type strain sequencing project: providing services to taxonomists for standard genome sequencing and annotation.</title>
        <authorList>
            <consortium name="The Broad Institute Genomics Platform"/>
            <consortium name="The Broad Institute Genome Sequencing Center for Infectious Disease"/>
            <person name="Wu L."/>
            <person name="Ma J."/>
        </authorList>
    </citation>
    <scope>NUCLEOTIDE SEQUENCE [LARGE SCALE GENOMIC DNA]</scope>
    <source>
        <strain evidence="4">JCM 16578</strain>
    </source>
</reference>
<keyword evidence="4" id="KW-1185">Reference proteome</keyword>
<dbReference type="PANTHER" id="PTHR43283">
    <property type="entry name" value="BETA-LACTAMASE-RELATED"/>
    <property type="match status" value="1"/>
</dbReference>
<evidence type="ECO:0000313" key="3">
    <source>
        <dbReference type="EMBL" id="GAA3843821.1"/>
    </source>
</evidence>
<evidence type="ECO:0000259" key="2">
    <source>
        <dbReference type="Pfam" id="PF00144"/>
    </source>
</evidence>